<proteinExistence type="predicted"/>
<dbReference type="PANTHER" id="PTHR43401:SF3">
    <property type="entry name" value="L-GALACTONATE-5-DEHYDROGENASE"/>
    <property type="match status" value="1"/>
</dbReference>
<gene>
    <name evidence="4" type="ORF">DC430_14110</name>
</gene>
<protein>
    <submittedName>
        <fullName evidence="4">Dehydrogenase</fullName>
    </submittedName>
</protein>
<dbReference type="RefSeq" id="WP_116494291.1">
    <property type="nucleotide sequence ID" value="NZ_QDFR01000004.1"/>
</dbReference>
<evidence type="ECO:0000256" key="1">
    <source>
        <dbReference type="ARBA" id="ARBA00023002"/>
    </source>
</evidence>
<evidence type="ECO:0000313" key="4">
    <source>
        <dbReference type="EMBL" id="PVE53071.1"/>
    </source>
</evidence>
<reference evidence="4 5" key="1">
    <citation type="submission" date="2018-04" db="EMBL/GenBank/DDBJ databases">
        <authorList>
            <person name="Hagen T."/>
        </authorList>
    </citation>
    <scope>NUCLEOTIDE SEQUENCE [LARGE SCALE GENOMIC DNA]</scope>
    <source>
        <strain evidence="4 5">TPD7009</strain>
    </source>
</reference>
<dbReference type="AlphaFoldDB" id="A0AA92H8L2"/>
<dbReference type="SUPFAM" id="SSF50129">
    <property type="entry name" value="GroES-like"/>
    <property type="match status" value="1"/>
</dbReference>
<evidence type="ECO:0000259" key="2">
    <source>
        <dbReference type="Pfam" id="PF00107"/>
    </source>
</evidence>
<dbReference type="Gene3D" id="3.90.180.10">
    <property type="entry name" value="Medium-chain alcohol dehydrogenases, catalytic domain"/>
    <property type="match status" value="1"/>
</dbReference>
<dbReference type="InterPro" id="IPR011032">
    <property type="entry name" value="GroES-like_sf"/>
</dbReference>
<organism evidence="4 5">
    <name type="scientific">Rhizobium rhizogenes</name>
    <name type="common">Agrobacterium rhizogenes</name>
    <dbReference type="NCBI Taxonomy" id="359"/>
    <lineage>
        <taxon>Bacteria</taxon>
        <taxon>Pseudomonadati</taxon>
        <taxon>Pseudomonadota</taxon>
        <taxon>Alphaproteobacteria</taxon>
        <taxon>Hyphomicrobiales</taxon>
        <taxon>Rhizobiaceae</taxon>
        <taxon>Rhizobium/Agrobacterium group</taxon>
        <taxon>Rhizobium</taxon>
    </lineage>
</organism>
<dbReference type="SUPFAM" id="SSF51735">
    <property type="entry name" value="NAD(P)-binding Rossmann-fold domains"/>
    <property type="match status" value="1"/>
</dbReference>
<dbReference type="Proteomes" id="UP000244335">
    <property type="component" value="Unassembled WGS sequence"/>
</dbReference>
<dbReference type="Pfam" id="PF08240">
    <property type="entry name" value="ADH_N"/>
    <property type="match status" value="1"/>
</dbReference>
<dbReference type="InterPro" id="IPR013154">
    <property type="entry name" value="ADH-like_N"/>
</dbReference>
<name>A0AA92H8L2_RHIRH</name>
<accession>A0AA92H8L2</accession>
<evidence type="ECO:0000313" key="5">
    <source>
        <dbReference type="Proteomes" id="UP000244335"/>
    </source>
</evidence>
<dbReference type="Gene3D" id="3.40.50.720">
    <property type="entry name" value="NAD(P)-binding Rossmann-like Domain"/>
    <property type="match status" value="1"/>
</dbReference>
<evidence type="ECO:0000259" key="3">
    <source>
        <dbReference type="Pfam" id="PF08240"/>
    </source>
</evidence>
<feature type="domain" description="Alcohol dehydrogenase-like C-terminal" evidence="2">
    <location>
        <begin position="169"/>
        <end position="295"/>
    </location>
</feature>
<dbReference type="PANTHER" id="PTHR43401">
    <property type="entry name" value="L-THREONINE 3-DEHYDROGENASE"/>
    <property type="match status" value="1"/>
</dbReference>
<keyword evidence="1" id="KW-0560">Oxidoreductase</keyword>
<dbReference type="CDD" id="cd08261">
    <property type="entry name" value="Zn_ADH7"/>
    <property type="match status" value="1"/>
</dbReference>
<dbReference type="InterPro" id="IPR013149">
    <property type="entry name" value="ADH-like_C"/>
</dbReference>
<dbReference type="Pfam" id="PF00107">
    <property type="entry name" value="ADH_zinc_N"/>
    <property type="match status" value="1"/>
</dbReference>
<sequence>MLAIFCDKPGLLVSKELPKPPRAENEVLVRIRRIGVCGTDLHIFTGNQPYLSYPRIMGHELSGTVEEAPQGSSLSAGDIVTIIPYMSCGHCSACLKGKSNCCRNIGVLGVHRDGGMVEYLSVPQQFVLKVEGLSLDQAAMTEFLAIGAHAVRRGAVEKDQHVLIVGAGPIGMAVAVFAVMNGATVTMIDSREDRLSFCRDHLGVANIVQLGEGDKDRLSEITEGNFFDVVFDATGNPKAMERGFSFVGHGGAYVLVSIVASDISFNDPEFHKRETTLLGSRNATPEDFERVLQALRAGRVPDALITHRMTLAEVPANFAGLTDPRAGVIKGMVEVA</sequence>
<dbReference type="InterPro" id="IPR036291">
    <property type="entry name" value="NAD(P)-bd_dom_sf"/>
</dbReference>
<dbReference type="InterPro" id="IPR050129">
    <property type="entry name" value="Zn_alcohol_dh"/>
</dbReference>
<dbReference type="EMBL" id="QDFR01000004">
    <property type="protein sequence ID" value="PVE53071.1"/>
    <property type="molecule type" value="Genomic_DNA"/>
</dbReference>
<dbReference type="GO" id="GO:0016491">
    <property type="term" value="F:oxidoreductase activity"/>
    <property type="evidence" value="ECO:0007669"/>
    <property type="project" value="UniProtKB-KW"/>
</dbReference>
<feature type="domain" description="Alcohol dehydrogenase-like N-terminal" evidence="3">
    <location>
        <begin position="24"/>
        <end position="131"/>
    </location>
</feature>
<comment type="caution">
    <text evidence="4">The sequence shown here is derived from an EMBL/GenBank/DDBJ whole genome shotgun (WGS) entry which is preliminary data.</text>
</comment>